<evidence type="ECO:0000256" key="1">
    <source>
        <dbReference type="SAM" id="MobiDB-lite"/>
    </source>
</evidence>
<dbReference type="InterPro" id="IPR013933">
    <property type="entry name" value="CRC_Rsc7/Swp82"/>
</dbReference>
<name>A0ABR4NPE9_9SACH</name>
<protein>
    <submittedName>
        <fullName evidence="2">SWI/SNF global transcription activator complex subunit SWP82</fullName>
    </submittedName>
</protein>
<dbReference type="Pfam" id="PF08624">
    <property type="entry name" value="CRC_subunit"/>
    <property type="match status" value="1"/>
</dbReference>
<sequence length="571" mass="64815">MSGRHNSRDSVIPVGEALLKEHERVILKRTSHILREEELLQGPLNEIPRKNIDIPSFCGDERQLDETGYAYKMIQQDPQGEKKIRADGVLIGGRHYLFNIFTLKSRYPLYFVLISDLIETLFDDVSLDDENFLESSKELVPLTATEEEEDFLESAGLLKKPKKNTHGVRFVTVRSAFIQYGASIIASGQRVTDDYWETVAKAQGFSSHHRVFKLTKKQLKYIKLLNPLMGKGKKREMQDTENVRSQSQSIWQQSELPYTVVMEHPQDEIKEDYIRQNELGEQAAPLIIGQNITGSLELSAQFKVPRYHSKNSFMQATQLNALDIPIGEHESLTQNLDSSEPNGDGSSSPHGNSSVLVSGQSPAPSVPTNKPIRRMLSSILDNSVNSIKMKKSEEHEVLSSSVEPPVLNTSLNLGGWKFESLPLKSFLDSSTTMSPRGLPYYDGAKLKKRLSMLTPNEIKELEHFHDTVVFNTGLQKVRKVRNQRWAKYWQYKSGLPIGIRENQVEKYVNQDLKDVLEQTSVKTVFNEMTNMDEVHTTKRIANANFLGSSNMKRLHLPYMEPPNGKNNADNK</sequence>
<accession>A0ABR4NPE9</accession>
<evidence type="ECO:0000313" key="2">
    <source>
        <dbReference type="EMBL" id="KAL3229835.1"/>
    </source>
</evidence>
<organism evidence="2 3">
    <name type="scientific">Nakaseomyces bracarensis</name>
    <dbReference type="NCBI Taxonomy" id="273131"/>
    <lineage>
        <taxon>Eukaryota</taxon>
        <taxon>Fungi</taxon>
        <taxon>Dikarya</taxon>
        <taxon>Ascomycota</taxon>
        <taxon>Saccharomycotina</taxon>
        <taxon>Saccharomycetes</taxon>
        <taxon>Saccharomycetales</taxon>
        <taxon>Saccharomycetaceae</taxon>
        <taxon>Nakaseomyces</taxon>
    </lineage>
</organism>
<feature type="compositionally biased region" description="Polar residues" evidence="1">
    <location>
        <begin position="333"/>
        <end position="368"/>
    </location>
</feature>
<keyword evidence="3" id="KW-1185">Reference proteome</keyword>
<proteinExistence type="predicted"/>
<dbReference type="EMBL" id="JBEVYD010000011">
    <property type="protein sequence ID" value="KAL3229835.1"/>
    <property type="molecule type" value="Genomic_DNA"/>
</dbReference>
<comment type="caution">
    <text evidence="2">The sequence shown here is derived from an EMBL/GenBank/DDBJ whole genome shotgun (WGS) entry which is preliminary data.</text>
</comment>
<gene>
    <name evidence="2" type="ORF">RNJ44_01971</name>
</gene>
<reference evidence="2 3" key="1">
    <citation type="submission" date="2024-05" db="EMBL/GenBank/DDBJ databases">
        <title>Long read based assembly of the Candida bracarensis genome reveals expanded adhesin content.</title>
        <authorList>
            <person name="Marcet-Houben M."/>
            <person name="Ksiezopolska E."/>
            <person name="Gabaldon T."/>
        </authorList>
    </citation>
    <scope>NUCLEOTIDE SEQUENCE [LARGE SCALE GENOMIC DNA]</scope>
    <source>
        <strain evidence="2 3">CBM6</strain>
    </source>
</reference>
<evidence type="ECO:0000313" key="3">
    <source>
        <dbReference type="Proteomes" id="UP001623330"/>
    </source>
</evidence>
<dbReference type="Proteomes" id="UP001623330">
    <property type="component" value="Unassembled WGS sequence"/>
</dbReference>
<feature type="region of interest" description="Disordered" evidence="1">
    <location>
        <begin position="333"/>
        <end position="371"/>
    </location>
</feature>